<dbReference type="EMBL" id="JAUSSW010000004">
    <property type="protein sequence ID" value="MDQ0102075.1"/>
    <property type="molecule type" value="Genomic_DNA"/>
</dbReference>
<sequence>MTARTVRFARGWAGAVAATLIAAASHVLSGGNAPGAPVLILSLALSGLVCMALAGKVLSLWRLATAVLVSQTVFHGLYSLDPGAHHDVGPAAAAGHAGHGAHTLASVAAGPSDHSSPSMVVGHVLAAVATIAVLRYGEVTAVRLLAALGLRLIPFLRIIQPLAVNPGPNVIPSDWAVRPLRNLGVPLLAMRHRGPPRRPATSQAPGAFITL</sequence>
<gene>
    <name evidence="3" type="ORF">J2T10_001721</name>
</gene>
<accession>A0ABT9TL02</accession>
<keyword evidence="2" id="KW-1133">Transmembrane helix</keyword>
<evidence type="ECO:0008006" key="5">
    <source>
        <dbReference type="Google" id="ProtNLM"/>
    </source>
</evidence>
<evidence type="ECO:0000256" key="2">
    <source>
        <dbReference type="SAM" id="Phobius"/>
    </source>
</evidence>
<keyword evidence="2" id="KW-0812">Transmembrane</keyword>
<evidence type="ECO:0000313" key="3">
    <source>
        <dbReference type="EMBL" id="MDQ0102075.1"/>
    </source>
</evidence>
<protein>
    <recommendedName>
        <fullName evidence="5">Integral membrane protein</fullName>
    </recommendedName>
</protein>
<organism evidence="3 4">
    <name type="scientific">Paenarthrobacter nicotinovorans</name>
    <name type="common">Arthrobacter nicotinovorans</name>
    <dbReference type="NCBI Taxonomy" id="29320"/>
    <lineage>
        <taxon>Bacteria</taxon>
        <taxon>Bacillati</taxon>
        <taxon>Actinomycetota</taxon>
        <taxon>Actinomycetes</taxon>
        <taxon>Micrococcales</taxon>
        <taxon>Micrococcaceae</taxon>
        <taxon>Paenarthrobacter</taxon>
    </lineage>
</organism>
<keyword evidence="2" id="KW-0472">Membrane</keyword>
<keyword evidence="4" id="KW-1185">Reference proteome</keyword>
<comment type="caution">
    <text evidence="3">The sequence shown here is derived from an EMBL/GenBank/DDBJ whole genome shotgun (WGS) entry which is preliminary data.</text>
</comment>
<feature type="region of interest" description="Disordered" evidence="1">
    <location>
        <begin position="191"/>
        <end position="211"/>
    </location>
</feature>
<reference evidence="3 4" key="1">
    <citation type="submission" date="2023-07" db="EMBL/GenBank/DDBJ databases">
        <title>Sorghum-associated microbial communities from plants grown in Nebraska, USA.</title>
        <authorList>
            <person name="Schachtman D."/>
        </authorList>
    </citation>
    <scope>NUCLEOTIDE SEQUENCE [LARGE SCALE GENOMIC DNA]</scope>
    <source>
        <strain evidence="3 4">CC523</strain>
    </source>
</reference>
<name>A0ABT9TL02_PAENI</name>
<proteinExistence type="predicted"/>
<dbReference type="RefSeq" id="WP_064722859.1">
    <property type="nucleotide sequence ID" value="NZ_BDDW01000008.1"/>
</dbReference>
<evidence type="ECO:0000313" key="4">
    <source>
        <dbReference type="Proteomes" id="UP001244563"/>
    </source>
</evidence>
<feature type="transmembrane region" description="Helical" evidence="2">
    <location>
        <begin position="39"/>
        <end position="61"/>
    </location>
</feature>
<evidence type="ECO:0000256" key="1">
    <source>
        <dbReference type="SAM" id="MobiDB-lite"/>
    </source>
</evidence>
<dbReference type="Proteomes" id="UP001244563">
    <property type="component" value="Unassembled WGS sequence"/>
</dbReference>